<dbReference type="InterPro" id="IPR011184">
    <property type="entry name" value="DNA_mismatch_repair_Msh2"/>
</dbReference>
<dbReference type="PANTHER" id="PTHR11361:SF20">
    <property type="entry name" value="MUTS PROTEIN HOMOLOG 5"/>
    <property type="match status" value="1"/>
</dbReference>
<accession>A0A2G4SL95</accession>
<dbReference type="GeneID" id="35445069"/>
<name>A0A2G4SL95_RHIZD</name>
<keyword evidence="2" id="KW-0547">Nucleotide-binding</keyword>
<dbReference type="Gene3D" id="3.40.50.300">
    <property type="entry name" value="P-loop containing nucleotide triphosphate hydrolases"/>
    <property type="match status" value="1"/>
</dbReference>
<dbReference type="GO" id="GO:0005524">
    <property type="term" value="F:ATP binding"/>
    <property type="evidence" value="ECO:0007669"/>
    <property type="project" value="UniProtKB-KW"/>
</dbReference>
<evidence type="ECO:0000256" key="4">
    <source>
        <dbReference type="ARBA" id="ARBA00023125"/>
    </source>
</evidence>
<reference evidence="6 7" key="1">
    <citation type="journal article" date="2016" name="Proc. Natl. Acad. Sci. U.S.A.">
        <title>Lipid metabolic changes in an early divergent fungus govern the establishment of a mutualistic symbiosis with endobacteria.</title>
        <authorList>
            <person name="Lastovetsky O.A."/>
            <person name="Gaspar M.L."/>
            <person name="Mondo S.J."/>
            <person name="LaButti K.M."/>
            <person name="Sandor L."/>
            <person name="Grigoriev I.V."/>
            <person name="Henry S.A."/>
            <person name="Pawlowska T.E."/>
        </authorList>
    </citation>
    <scope>NUCLEOTIDE SEQUENCE [LARGE SCALE GENOMIC DNA]</scope>
    <source>
        <strain evidence="6 7">ATCC 52813</strain>
    </source>
</reference>
<evidence type="ECO:0000313" key="6">
    <source>
        <dbReference type="EMBL" id="PHZ09540.1"/>
    </source>
</evidence>
<dbReference type="InterPro" id="IPR045076">
    <property type="entry name" value="MutS"/>
</dbReference>
<keyword evidence="3" id="KW-0067">ATP-binding</keyword>
<keyword evidence="4" id="KW-0238">DNA-binding</keyword>
<evidence type="ECO:0000256" key="1">
    <source>
        <dbReference type="ARBA" id="ARBA00006271"/>
    </source>
</evidence>
<dbReference type="RefSeq" id="XP_023463248.1">
    <property type="nucleotide sequence ID" value="XM_023614080.1"/>
</dbReference>
<dbReference type="InterPro" id="IPR007696">
    <property type="entry name" value="DNA_mismatch_repair_MutS_core"/>
</dbReference>
<keyword evidence="7" id="KW-1185">Reference proteome</keyword>
<dbReference type="STRING" id="1340429.A0A2G4SL95"/>
<dbReference type="GO" id="GO:0030983">
    <property type="term" value="F:mismatched DNA binding"/>
    <property type="evidence" value="ECO:0007669"/>
    <property type="project" value="InterPro"/>
</dbReference>
<feature type="domain" description="DNA mismatch repair proteins mutS family" evidence="5">
    <location>
        <begin position="690"/>
        <end position="706"/>
    </location>
</feature>
<proteinExistence type="inferred from homology"/>
<dbReference type="PROSITE" id="PS00486">
    <property type="entry name" value="DNA_MISMATCH_REPAIR_2"/>
    <property type="match status" value="1"/>
</dbReference>
<dbReference type="PANTHER" id="PTHR11361">
    <property type="entry name" value="DNA MISMATCH REPAIR PROTEIN MUTS FAMILY MEMBER"/>
    <property type="match status" value="1"/>
</dbReference>
<dbReference type="SMART" id="SM00534">
    <property type="entry name" value="MUTSac"/>
    <property type="match status" value="1"/>
</dbReference>
<evidence type="ECO:0000313" key="7">
    <source>
        <dbReference type="Proteomes" id="UP000242254"/>
    </source>
</evidence>
<dbReference type="EMBL" id="KZ303858">
    <property type="protein sequence ID" value="PHZ09540.1"/>
    <property type="molecule type" value="Genomic_DNA"/>
</dbReference>
<dbReference type="Proteomes" id="UP000242254">
    <property type="component" value="Unassembled WGS sequence"/>
</dbReference>
<dbReference type="SUPFAM" id="SSF52540">
    <property type="entry name" value="P-loop containing nucleoside triphosphate hydrolases"/>
    <property type="match status" value="1"/>
</dbReference>
<dbReference type="PIRSF" id="PIRSF005813">
    <property type="entry name" value="MSH2"/>
    <property type="match status" value="1"/>
</dbReference>
<comment type="similarity">
    <text evidence="1">Belongs to the DNA mismatch repair MutS family.</text>
</comment>
<dbReference type="SUPFAM" id="SSF48334">
    <property type="entry name" value="DNA repair protein MutS, domain III"/>
    <property type="match status" value="1"/>
</dbReference>
<gene>
    <name evidence="6" type="ORF">RHIMIDRAFT_294371</name>
</gene>
<dbReference type="InterPro" id="IPR027417">
    <property type="entry name" value="P-loop_NTPase"/>
</dbReference>
<dbReference type="Gene3D" id="1.10.1420.10">
    <property type="match status" value="1"/>
</dbReference>
<dbReference type="Pfam" id="PF00488">
    <property type="entry name" value="MutS_V"/>
    <property type="match status" value="1"/>
</dbReference>
<protein>
    <recommendedName>
        <fullName evidence="5">DNA mismatch repair proteins mutS family domain-containing protein</fullName>
    </recommendedName>
</protein>
<dbReference type="GO" id="GO:0140664">
    <property type="term" value="F:ATP-dependent DNA damage sensor activity"/>
    <property type="evidence" value="ECO:0007669"/>
    <property type="project" value="InterPro"/>
</dbReference>
<sequence length="865" mass="97997">MESIACIQLKGNKLGYSFYSGETLKLYVMEDILESNNFSYTGALITQFMLKSILIPDSSSDEFVNFLQEYDETIELKRIATKEFAFDKGRYTVLNWYIDYVHPQQGSVSTVGTSVINYNMMLADPEQGNKTHSYLQLEGLINLNESQLTIGCAGVLLKHVRKHEQQNADSRDESRLSLQPTLLEVFSSDTYMHISLDVARSLSIFEYDSHPSMHQKRGKEGLSLFGLLNKTKSVLGKYRLKEWVMRPTTIRKTIEERHASIEFLIRSDVREELQELRSYLSQIKNIHWLLSKVKEHKATPNDWQHILKFAYYSICIFGLLSQIQSINGAEQLSIFQSTQGHTPDIEDMKVVGTDINNLIDFEASKHESRNIIKEKLDAELDFLKSRYENMDACLLEAAQEIGSNLPHEIKAALNVVYFPQLGYLIVLPKYRCSSESGNQCNHSQSTAISDDPYLCLSEFELQFTTADSLYYKNERTKELDRTIGDIHSMITDKEIEIIQGLSERVLEHTKQFSDIADILSSLDCLVSLAVVALKFNYIKPRMTDTNELKIIQGRHPLQELCVDAFIPNDTYLEGGKGFEYAQDSLNLFTKPVRASEQNEASQSTSTAINSIQVVTGANFSGKSVYLKQVALITYMAHIGSFVPAQEAIIGITDKIYTRIQTLETVLKPQSAFAYDLQQLKKALHNSTSRSLVIIDEFGKGTESADGAALFCSVLGYFLSMTDNCPKVLASTHFHDVISQNILSTQDRITLSQTEILYQELSEIEGEPKKDEAVFLYRIVPGISYLSSFGIWCAGIAGLPISITERALLLSEKYAKGEKIDRIESTDEHRHFEDLEFISRTFVTSDINEVNPRMMIESIKHMLGKD</sequence>
<evidence type="ECO:0000259" key="5">
    <source>
        <dbReference type="PROSITE" id="PS00486"/>
    </source>
</evidence>
<dbReference type="Pfam" id="PF05192">
    <property type="entry name" value="MutS_III"/>
    <property type="match status" value="1"/>
</dbReference>
<dbReference type="GO" id="GO:0005634">
    <property type="term" value="C:nucleus"/>
    <property type="evidence" value="ECO:0007669"/>
    <property type="project" value="TreeGrafter"/>
</dbReference>
<evidence type="ECO:0000256" key="2">
    <source>
        <dbReference type="ARBA" id="ARBA00022741"/>
    </source>
</evidence>
<organism evidence="6 7">
    <name type="scientific">Rhizopus microsporus ATCC 52813</name>
    <dbReference type="NCBI Taxonomy" id="1340429"/>
    <lineage>
        <taxon>Eukaryota</taxon>
        <taxon>Fungi</taxon>
        <taxon>Fungi incertae sedis</taxon>
        <taxon>Mucoromycota</taxon>
        <taxon>Mucoromycotina</taxon>
        <taxon>Mucoromycetes</taxon>
        <taxon>Mucorales</taxon>
        <taxon>Mucorineae</taxon>
        <taxon>Rhizopodaceae</taxon>
        <taxon>Rhizopus</taxon>
    </lineage>
</organism>
<dbReference type="SMART" id="SM00533">
    <property type="entry name" value="MUTSd"/>
    <property type="match status" value="1"/>
</dbReference>
<evidence type="ECO:0000256" key="3">
    <source>
        <dbReference type="ARBA" id="ARBA00022840"/>
    </source>
</evidence>
<dbReference type="GO" id="GO:0051026">
    <property type="term" value="P:chiasma assembly"/>
    <property type="evidence" value="ECO:0007669"/>
    <property type="project" value="TreeGrafter"/>
</dbReference>
<dbReference type="InterPro" id="IPR000432">
    <property type="entry name" value="DNA_mismatch_repair_MutS_C"/>
</dbReference>
<dbReference type="AlphaFoldDB" id="A0A2G4SL95"/>
<dbReference type="GO" id="GO:0006298">
    <property type="term" value="P:mismatch repair"/>
    <property type="evidence" value="ECO:0007669"/>
    <property type="project" value="InterPro"/>
</dbReference>
<dbReference type="InterPro" id="IPR036187">
    <property type="entry name" value="DNA_mismatch_repair_MutS_sf"/>
</dbReference>